<accession>A0A4T0X2C1</accession>
<dbReference type="SUPFAM" id="SSF52833">
    <property type="entry name" value="Thioredoxin-like"/>
    <property type="match status" value="1"/>
</dbReference>
<dbReference type="InterPro" id="IPR004045">
    <property type="entry name" value="Glutathione_S-Trfase_N"/>
</dbReference>
<proteinExistence type="predicted"/>
<dbReference type="GO" id="GO:0005737">
    <property type="term" value="C:cytoplasm"/>
    <property type="evidence" value="ECO:0007669"/>
    <property type="project" value="TreeGrafter"/>
</dbReference>
<dbReference type="Pfam" id="PF02798">
    <property type="entry name" value="GST_N"/>
    <property type="match status" value="1"/>
</dbReference>
<evidence type="ECO:0000313" key="3">
    <source>
        <dbReference type="Proteomes" id="UP000307173"/>
    </source>
</evidence>
<comment type="caution">
    <text evidence="2">The sequence shown here is derived from an EMBL/GenBank/DDBJ whole genome shotgun (WGS) entry which is preliminary data.</text>
</comment>
<dbReference type="Gene3D" id="3.40.30.10">
    <property type="entry name" value="Glutaredoxin"/>
    <property type="match status" value="1"/>
</dbReference>
<dbReference type="GO" id="GO:0005634">
    <property type="term" value="C:nucleus"/>
    <property type="evidence" value="ECO:0007669"/>
    <property type="project" value="TreeGrafter"/>
</dbReference>
<dbReference type="InterPro" id="IPR036282">
    <property type="entry name" value="Glutathione-S-Trfase_C_sf"/>
</dbReference>
<dbReference type="Proteomes" id="UP000307173">
    <property type="component" value="Unassembled WGS sequence"/>
</dbReference>
<evidence type="ECO:0000259" key="1">
    <source>
        <dbReference type="PROSITE" id="PS50405"/>
    </source>
</evidence>
<gene>
    <name evidence="2" type="ORF">CANINC_002146</name>
</gene>
<dbReference type="OrthoDB" id="249703at2759"/>
<reference evidence="2 3" key="1">
    <citation type="journal article" date="2019" name="Front. Genet.">
        <title>Whole-Genome Sequencing of the Opportunistic Yeast Pathogen Candida inconspicua Uncovers Its Hybrid Origin.</title>
        <authorList>
            <person name="Mixao V."/>
            <person name="Hansen A.P."/>
            <person name="Saus E."/>
            <person name="Boekhout T."/>
            <person name="Lass-Florl C."/>
            <person name="Gabaldon T."/>
        </authorList>
    </citation>
    <scope>NUCLEOTIDE SEQUENCE [LARGE SCALE GENOMIC DNA]</scope>
    <source>
        <strain evidence="2 3">CBS 180</strain>
    </source>
</reference>
<dbReference type="Gene3D" id="1.20.1050.10">
    <property type="match status" value="1"/>
</dbReference>
<dbReference type="GO" id="GO:0006414">
    <property type="term" value="P:translational elongation"/>
    <property type="evidence" value="ECO:0007669"/>
    <property type="project" value="TreeGrafter"/>
</dbReference>
<keyword evidence="3" id="KW-1185">Reference proteome</keyword>
<organism evidence="2 3">
    <name type="scientific">Pichia inconspicua</name>
    <dbReference type="NCBI Taxonomy" id="52247"/>
    <lineage>
        <taxon>Eukaryota</taxon>
        <taxon>Fungi</taxon>
        <taxon>Dikarya</taxon>
        <taxon>Ascomycota</taxon>
        <taxon>Saccharomycotina</taxon>
        <taxon>Pichiomycetes</taxon>
        <taxon>Pichiales</taxon>
        <taxon>Pichiaceae</taxon>
        <taxon>Pichia</taxon>
    </lineage>
</organism>
<dbReference type="EMBL" id="SELW01000343">
    <property type="protein sequence ID" value="TID29061.1"/>
    <property type="molecule type" value="Genomic_DNA"/>
</dbReference>
<dbReference type="InterPro" id="IPR036249">
    <property type="entry name" value="Thioredoxin-like_sf"/>
</dbReference>
<dbReference type="CDD" id="cd03044">
    <property type="entry name" value="GST_N_EF1Bgamma"/>
    <property type="match status" value="1"/>
</dbReference>
<dbReference type="AlphaFoldDB" id="A0A4T0X2C1"/>
<dbReference type="InterPro" id="IPR004046">
    <property type="entry name" value="GST_C"/>
</dbReference>
<protein>
    <recommendedName>
        <fullName evidence="1">GST C-terminal domain-containing protein</fullName>
    </recommendedName>
</protein>
<dbReference type="InterPro" id="IPR010987">
    <property type="entry name" value="Glutathione-S-Trfase_C-like"/>
</dbReference>
<dbReference type="Pfam" id="PF14497">
    <property type="entry name" value="GST_C_3"/>
    <property type="match status" value="1"/>
</dbReference>
<dbReference type="STRING" id="52247.A0A4T0X2C1"/>
<dbReference type="FunFam" id="3.40.30.10:FF:000142">
    <property type="entry name" value="Elongation factor 1 gamma"/>
    <property type="match status" value="1"/>
</dbReference>
<evidence type="ECO:0000313" key="2">
    <source>
        <dbReference type="EMBL" id="TID29061.1"/>
    </source>
</evidence>
<name>A0A4T0X2C1_9ASCO</name>
<sequence>MVSGTLYVMSVSPRSSWLPALAKFCGHEIKVVEHKDDPNFKSIFPLGKTPAFIADDGEKVTEMLAVVEYFIINSSDETKAGFAGKTNKEKVQHLRWMSFINSDFITSLVKIAFSNDENTKAEGRTLFANQASYINDILAEGKTTFLAADRVLAVDIFAYKIFQSLAHLGIDISEYKNLVKYIDAVKSHELAA</sequence>
<dbReference type="SUPFAM" id="SSF47616">
    <property type="entry name" value="GST C-terminal domain-like"/>
    <property type="match status" value="1"/>
</dbReference>
<feature type="domain" description="GST C-terminal" evidence="1">
    <location>
        <begin position="86"/>
        <end position="192"/>
    </location>
</feature>
<dbReference type="InterPro" id="IPR050802">
    <property type="entry name" value="EF-GSTs"/>
</dbReference>
<dbReference type="PANTHER" id="PTHR43986">
    <property type="entry name" value="ELONGATION FACTOR 1-GAMMA"/>
    <property type="match status" value="1"/>
</dbReference>
<dbReference type="PANTHER" id="PTHR43986:SF1">
    <property type="entry name" value="ELONGATION FACTOR 1-GAMMA"/>
    <property type="match status" value="1"/>
</dbReference>
<dbReference type="PROSITE" id="PS50405">
    <property type="entry name" value="GST_CTER"/>
    <property type="match status" value="1"/>
</dbReference>